<dbReference type="Pfam" id="PF02355">
    <property type="entry name" value="SecD_SecF_C"/>
    <property type="match status" value="1"/>
</dbReference>
<keyword evidence="7 10" id="KW-1133">Transmembrane helix</keyword>
<keyword evidence="6 10" id="KW-0653">Protein transport</keyword>
<comment type="function">
    <text evidence="10">Part of the Sec protein translocase complex. Interacts with the SecYEG preprotein conducting channel. SecDF uses the proton motive force (PMF) to complete protein translocation after the ATP-dependent function of SecA.</text>
</comment>
<evidence type="ECO:0000256" key="8">
    <source>
        <dbReference type="ARBA" id="ARBA00023010"/>
    </source>
</evidence>
<proteinExistence type="inferred from homology"/>
<dbReference type="PROSITE" id="PS50156">
    <property type="entry name" value="SSD"/>
    <property type="match status" value="1"/>
</dbReference>
<feature type="transmembrane region" description="Helical" evidence="10">
    <location>
        <begin position="144"/>
        <end position="163"/>
    </location>
</feature>
<dbReference type="PANTHER" id="PTHR30081:SF8">
    <property type="entry name" value="PROTEIN TRANSLOCASE SUBUNIT SECF"/>
    <property type="match status" value="1"/>
</dbReference>
<evidence type="ECO:0000313" key="12">
    <source>
        <dbReference type="EMBL" id="PKM91035.1"/>
    </source>
</evidence>
<keyword evidence="4" id="KW-0997">Cell inner membrane</keyword>
<keyword evidence="9 10" id="KW-0472">Membrane</keyword>
<dbReference type="SUPFAM" id="SSF82866">
    <property type="entry name" value="Multidrug efflux transporter AcrB transmembrane domain"/>
    <property type="match status" value="1"/>
</dbReference>
<dbReference type="InterPro" id="IPR048634">
    <property type="entry name" value="SecD_SecF_C"/>
</dbReference>
<keyword evidence="5 10" id="KW-0812">Transmembrane</keyword>
<comment type="subcellular location">
    <subcellularLocation>
        <location evidence="1 10">Cell membrane</location>
        <topology evidence="1 10">Multi-pass membrane protein</topology>
    </subcellularLocation>
</comment>
<evidence type="ECO:0000256" key="5">
    <source>
        <dbReference type="ARBA" id="ARBA00022692"/>
    </source>
</evidence>
<dbReference type="AlphaFoldDB" id="A0A2N2E8J7"/>
<sequence length="312" mass="34453">MINLKVVKNRKIWLSISAILMTSSLVCLFLWGLNFGIDFTGGSLMEVKFSGNKPSTVEIRDNLSDLNLNSLIIQPTENETFILKFKEIENSSHVQVAESLKRLSADLNSSSGEEVASDGQESFFEELRFDSVGPSIGKELKSKSFNTLAIVLVLIVLYVALVFRKVSKPVSSWNYGISAIVALFHDVLIVLGVFAVLGRFYGVEVNTPFIAAILTVLGYSVNDTIIVFDRIRENLPKSEDSFINTIDKSIKQVLIRSINTSFTTLLVLLSILFFGGATIKDFVLALSIGIFVGTYSSIFIASPLLVLFDKKK</sequence>
<dbReference type="InterPro" id="IPR005665">
    <property type="entry name" value="SecF_bac"/>
</dbReference>
<evidence type="ECO:0000256" key="6">
    <source>
        <dbReference type="ARBA" id="ARBA00022927"/>
    </source>
</evidence>
<feature type="transmembrane region" description="Helical" evidence="10">
    <location>
        <begin position="282"/>
        <end position="308"/>
    </location>
</feature>
<feature type="domain" description="SSD" evidence="11">
    <location>
        <begin position="144"/>
        <end position="307"/>
    </location>
</feature>
<evidence type="ECO:0000256" key="3">
    <source>
        <dbReference type="ARBA" id="ARBA00022475"/>
    </source>
</evidence>
<reference evidence="12 13" key="1">
    <citation type="journal article" date="2017" name="ISME J.">
        <title>Potential for microbial H2 and metal transformations associated with novel bacteria and archaea in deep terrestrial subsurface sediments.</title>
        <authorList>
            <person name="Hernsdorf A.W."/>
            <person name="Amano Y."/>
            <person name="Miyakawa K."/>
            <person name="Ise K."/>
            <person name="Suzuki Y."/>
            <person name="Anantharaman K."/>
            <person name="Probst A."/>
            <person name="Burstein D."/>
            <person name="Thomas B.C."/>
            <person name="Banfield J.F."/>
        </authorList>
    </citation>
    <scope>NUCLEOTIDE SEQUENCE [LARGE SCALE GENOMIC DNA]</scope>
    <source>
        <strain evidence="12">HGW-Falkowbacteria-1</strain>
    </source>
</reference>
<evidence type="ECO:0000259" key="11">
    <source>
        <dbReference type="PROSITE" id="PS50156"/>
    </source>
</evidence>
<dbReference type="InterPro" id="IPR000731">
    <property type="entry name" value="SSD"/>
</dbReference>
<keyword evidence="2 10" id="KW-0813">Transport</keyword>
<dbReference type="GO" id="GO:0043952">
    <property type="term" value="P:protein transport by the Sec complex"/>
    <property type="evidence" value="ECO:0007669"/>
    <property type="project" value="UniProtKB-UniRule"/>
</dbReference>
<dbReference type="NCBIfam" id="TIGR00966">
    <property type="entry name" value="transloc_SecF"/>
    <property type="match status" value="1"/>
</dbReference>
<dbReference type="NCBIfam" id="TIGR00916">
    <property type="entry name" value="2A0604s01"/>
    <property type="match status" value="1"/>
</dbReference>
<organism evidence="12 13">
    <name type="scientific">Candidatus Falkowbacteria bacterium HGW-Falkowbacteria-1</name>
    <dbReference type="NCBI Taxonomy" id="2013768"/>
    <lineage>
        <taxon>Bacteria</taxon>
        <taxon>Candidatus Falkowiibacteriota</taxon>
    </lineage>
</organism>
<dbReference type="GO" id="GO:0015450">
    <property type="term" value="F:protein-transporting ATPase activity"/>
    <property type="evidence" value="ECO:0007669"/>
    <property type="project" value="InterPro"/>
</dbReference>
<dbReference type="Pfam" id="PF07549">
    <property type="entry name" value="Sec_GG"/>
    <property type="match status" value="1"/>
</dbReference>
<feature type="transmembrane region" description="Helical" evidence="10">
    <location>
        <begin position="253"/>
        <end position="276"/>
    </location>
</feature>
<keyword evidence="8 10" id="KW-0811">Translocation</keyword>
<dbReference type="Gene3D" id="1.20.1640.10">
    <property type="entry name" value="Multidrug efflux transporter AcrB transmembrane domain"/>
    <property type="match status" value="1"/>
</dbReference>
<evidence type="ECO:0000256" key="2">
    <source>
        <dbReference type="ARBA" id="ARBA00022448"/>
    </source>
</evidence>
<accession>A0A2N2E8J7</accession>
<name>A0A2N2E8J7_9BACT</name>
<comment type="subunit">
    <text evidence="10">Forms a complex with SecD. Part of the essential Sec protein translocation apparatus which comprises SecA, SecYEG and auxiliary proteins SecDF. Other proteins may also be involved.</text>
</comment>
<protein>
    <recommendedName>
        <fullName evidence="10">Protein-export membrane protein SecF</fullName>
    </recommendedName>
</protein>
<keyword evidence="3 10" id="KW-1003">Cell membrane</keyword>
<evidence type="ECO:0000256" key="4">
    <source>
        <dbReference type="ARBA" id="ARBA00022519"/>
    </source>
</evidence>
<evidence type="ECO:0000256" key="9">
    <source>
        <dbReference type="ARBA" id="ARBA00023136"/>
    </source>
</evidence>
<dbReference type="PRINTS" id="PR01755">
    <property type="entry name" value="SECFTRNLCASE"/>
</dbReference>
<evidence type="ECO:0000313" key="13">
    <source>
        <dbReference type="Proteomes" id="UP000233517"/>
    </source>
</evidence>
<feature type="transmembrane region" description="Helical" evidence="10">
    <location>
        <begin position="12"/>
        <end position="33"/>
    </location>
</feature>
<gene>
    <name evidence="10 12" type="primary">secF</name>
    <name evidence="12" type="ORF">CVU82_04395</name>
</gene>
<dbReference type="InterPro" id="IPR022813">
    <property type="entry name" value="SecD/SecF_arch_bac"/>
</dbReference>
<comment type="similarity">
    <text evidence="10">Belongs to the SecD/SecF family. SecF subfamily.</text>
</comment>
<dbReference type="InterPro" id="IPR022646">
    <property type="entry name" value="SecD/SecF_CS"/>
</dbReference>
<evidence type="ECO:0000256" key="1">
    <source>
        <dbReference type="ARBA" id="ARBA00004651"/>
    </source>
</evidence>
<dbReference type="EMBL" id="PHAI01000004">
    <property type="protein sequence ID" value="PKM91035.1"/>
    <property type="molecule type" value="Genomic_DNA"/>
</dbReference>
<comment type="caution">
    <text evidence="12">The sequence shown here is derived from an EMBL/GenBank/DDBJ whole genome shotgun (WGS) entry which is preliminary data.</text>
</comment>
<evidence type="ECO:0000256" key="7">
    <source>
        <dbReference type="ARBA" id="ARBA00022989"/>
    </source>
</evidence>
<dbReference type="PANTHER" id="PTHR30081">
    <property type="entry name" value="PROTEIN-EXPORT MEMBRANE PROTEIN SEC"/>
    <property type="match status" value="1"/>
</dbReference>
<dbReference type="InterPro" id="IPR055344">
    <property type="entry name" value="SecD_SecF_C_bact"/>
</dbReference>
<feature type="transmembrane region" description="Helical" evidence="10">
    <location>
        <begin position="175"/>
        <end position="197"/>
    </location>
</feature>
<dbReference type="Proteomes" id="UP000233517">
    <property type="component" value="Unassembled WGS sequence"/>
</dbReference>
<dbReference type="HAMAP" id="MF_01464_B">
    <property type="entry name" value="SecF_B"/>
    <property type="match status" value="1"/>
</dbReference>
<dbReference type="GO" id="GO:0065002">
    <property type="term" value="P:intracellular protein transmembrane transport"/>
    <property type="evidence" value="ECO:0007669"/>
    <property type="project" value="UniProtKB-UniRule"/>
</dbReference>
<dbReference type="GO" id="GO:0005886">
    <property type="term" value="C:plasma membrane"/>
    <property type="evidence" value="ECO:0007669"/>
    <property type="project" value="UniProtKB-SubCell"/>
</dbReference>
<evidence type="ECO:0000256" key="10">
    <source>
        <dbReference type="HAMAP-Rule" id="MF_01464"/>
    </source>
</evidence>
<dbReference type="GO" id="GO:0006605">
    <property type="term" value="P:protein targeting"/>
    <property type="evidence" value="ECO:0007669"/>
    <property type="project" value="UniProtKB-UniRule"/>
</dbReference>
<dbReference type="InterPro" id="IPR022645">
    <property type="entry name" value="SecD/SecF_bac"/>
</dbReference>
<feature type="transmembrane region" description="Helical" evidence="10">
    <location>
        <begin position="209"/>
        <end position="228"/>
    </location>
</feature>